<evidence type="ECO:0000256" key="3">
    <source>
        <dbReference type="ARBA" id="ARBA00022824"/>
    </source>
</evidence>
<dbReference type="GO" id="GO:0004497">
    <property type="term" value="F:monooxygenase activity"/>
    <property type="evidence" value="ECO:0007669"/>
    <property type="project" value="InterPro"/>
</dbReference>
<evidence type="ECO:0008006" key="9">
    <source>
        <dbReference type="Google" id="ProtNLM"/>
    </source>
</evidence>
<evidence type="ECO:0000256" key="6">
    <source>
        <dbReference type="SAM" id="Phobius"/>
    </source>
</evidence>
<dbReference type="GO" id="GO:0005506">
    <property type="term" value="F:iron ion binding"/>
    <property type="evidence" value="ECO:0007669"/>
    <property type="project" value="InterPro"/>
</dbReference>
<keyword evidence="6" id="KW-0812">Transmembrane</keyword>
<dbReference type="Proteomes" id="UP000663889">
    <property type="component" value="Unassembled WGS sequence"/>
</dbReference>
<evidence type="ECO:0000256" key="1">
    <source>
        <dbReference type="ARBA" id="ARBA00004586"/>
    </source>
</evidence>
<evidence type="ECO:0000256" key="4">
    <source>
        <dbReference type="ARBA" id="ARBA00023136"/>
    </source>
</evidence>
<dbReference type="PRINTS" id="PR00463">
    <property type="entry name" value="EP450I"/>
</dbReference>
<sequence>MMLLSLSIICTVLFLFVIYYLVPIWIKYTKLRRDYRNIPSLPISRIPFVGNIHQFDQRQHVFSRLLMHMARECQKEQQGTGLFCLWYSLWPMIFACTGETLATFINNSKQLVKSFDYTFMEPWLKTGLLTSNNAKWRTRRRLITPSFHNTQLLHNFMLIFNEQSCVFAKRLEECIRNGEEMKAYDLYPYISTCTLDIIAEAAMDKHVDAQSSGGKNEFVEATGRVCCIINHRIRSPWMWPAWIFDRLPLGREQAEQLKILHGVSRKIIEDRLATFNAENITSDSGKKVTRRLVFLDSLLAQMNSEQLTLDDIQEEVDTFMFEGHDTTAAAINFTCYLIGSHPNVQAKVHAEIDGIFSGDKERPCTMEDAQSMIYLDAVIKESMRVLPPVPFVMREAQEDFICNGQTIRKGTTLYIFIYGVHYDSNAFPQPERFDPDRFYQSPVTDEERSPYAFIPFSAGSRNCIERIADQIDLFISLIRLRQFTRLYSITLLDIKECQLNFILKRINLNLLTSFSFNIKRYDDRRIQTTNKYLRSIVSQLNFRKMEFNLKNERISKFSWPCNCSIQYLIINENISMNNLSNILQCSPHLHKIILKQELEDIITNVSLKSTRPIYFPQLTSLTMEKYSMTIGELEPFISLTPSLVYLKLIGEQCIFDGKRWEQFIEINLPNLDKFEFYFDYWSLEKKTSEDLELIIASFRTSFWIEHKKCNENTLLE</sequence>
<name>A0A814V972_9BILA</name>
<dbReference type="PRINTS" id="PR00385">
    <property type="entry name" value="P450"/>
</dbReference>
<accession>A0A814V972</accession>
<dbReference type="SUPFAM" id="SSF48264">
    <property type="entry name" value="Cytochrome P450"/>
    <property type="match status" value="1"/>
</dbReference>
<keyword evidence="5" id="KW-0479">Metal-binding</keyword>
<dbReference type="AlphaFoldDB" id="A0A814V972"/>
<keyword evidence="5" id="KW-0349">Heme</keyword>
<comment type="caution">
    <text evidence="7">The sequence shown here is derived from an EMBL/GenBank/DDBJ whole genome shotgun (WGS) entry which is preliminary data.</text>
</comment>
<dbReference type="EMBL" id="CAJNOU010001326">
    <property type="protein sequence ID" value="CAF1187925.1"/>
    <property type="molecule type" value="Genomic_DNA"/>
</dbReference>
<dbReference type="InterPro" id="IPR001128">
    <property type="entry name" value="Cyt_P450"/>
</dbReference>
<evidence type="ECO:0000313" key="7">
    <source>
        <dbReference type="EMBL" id="CAF1187925.1"/>
    </source>
</evidence>
<dbReference type="CDD" id="cd20628">
    <property type="entry name" value="CYP4"/>
    <property type="match status" value="1"/>
</dbReference>
<dbReference type="InterPro" id="IPR002401">
    <property type="entry name" value="Cyt_P450_E_grp-I"/>
</dbReference>
<protein>
    <recommendedName>
        <fullName evidence="9">Cytochrome P450</fullName>
    </recommendedName>
</protein>
<evidence type="ECO:0000256" key="5">
    <source>
        <dbReference type="PIRSR" id="PIRSR602401-1"/>
    </source>
</evidence>
<feature type="binding site" description="axial binding residue" evidence="5">
    <location>
        <position position="463"/>
    </location>
    <ligand>
        <name>heme</name>
        <dbReference type="ChEBI" id="CHEBI:30413"/>
    </ligand>
    <ligandPart>
        <name>Fe</name>
        <dbReference type="ChEBI" id="CHEBI:18248"/>
    </ligandPart>
</feature>
<comment type="similarity">
    <text evidence="2">Belongs to the cytochrome P450 family.</text>
</comment>
<keyword evidence="3" id="KW-0256">Endoplasmic reticulum</keyword>
<dbReference type="Gene3D" id="1.10.630.10">
    <property type="entry name" value="Cytochrome P450"/>
    <property type="match status" value="1"/>
</dbReference>
<organism evidence="7 8">
    <name type="scientific">Rotaria sordida</name>
    <dbReference type="NCBI Taxonomy" id="392033"/>
    <lineage>
        <taxon>Eukaryota</taxon>
        <taxon>Metazoa</taxon>
        <taxon>Spiralia</taxon>
        <taxon>Gnathifera</taxon>
        <taxon>Rotifera</taxon>
        <taxon>Eurotatoria</taxon>
        <taxon>Bdelloidea</taxon>
        <taxon>Philodinida</taxon>
        <taxon>Philodinidae</taxon>
        <taxon>Rotaria</taxon>
    </lineage>
</organism>
<keyword evidence="6" id="KW-1133">Transmembrane helix</keyword>
<dbReference type="InterPro" id="IPR036396">
    <property type="entry name" value="Cyt_P450_sf"/>
</dbReference>
<comment type="subcellular location">
    <subcellularLocation>
        <location evidence="1">Endoplasmic reticulum membrane</location>
    </subcellularLocation>
</comment>
<dbReference type="GO" id="GO:0005789">
    <property type="term" value="C:endoplasmic reticulum membrane"/>
    <property type="evidence" value="ECO:0007669"/>
    <property type="project" value="UniProtKB-SubCell"/>
</dbReference>
<reference evidence="7" key="1">
    <citation type="submission" date="2021-02" db="EMBL/GenBank/DDBJ databases">
        <authorList>
            <person name="Nowell W R."/>
        </authorList>
    </citation>
    <scope>NUCLEOTIDE SEQUENCE</scope>
</reference>
<dbReference type="Pfam" id="PF00067">
    <property type="entry name" value="p450"/>
    <property type="match status" value="1"/>
</dbReference>
<evidence type="ECO:0000313" key="8">
    <source>
        <dbReference type="Proteomes" id="UP000663889"/>
    </source>
</evidence>
<dbReference type="PANTHER" id="PTHR24291">
    <property type="entry name" value="CYTOCHROME P450 FAMILY 4"/>
    <property type="match status" value="1"/>
</dbReference>
<feature type="transmembrane region" description="Helical" evidence="6">
    <location>
        <begin position="6"/>
        <end position="26"/>
    </location>
</feature>
<dbReference type="GO" id="GO:0020037">
    <property type="term" value="F:heme binding"/>
    <property type="evidence" value="ECO:0007669"/>
    <property type="project" value="InterPro"/>
</dbReference>
<keyword evidence="5" id="KW-0408">Iron</keyword>
<keyword evidence="4 6" id="KW-0472">Membrane</keyword>
<dbReference type="InterPro" id="IPR050196">
    <property type="entry name" value="Cytochrome_P450_Monoox"/>
</dbReference>
<gene>
    <name evidence="7" type="ORF">SEV965_LOCUS20424</name>
</gene>
<dbReference type="GO" id="GO:0016705">
    <property type="term" value="F:oxidoreductase activity, acting on paired donors, with incorporation or reduction of molecular oxygen"/>
    <property type="evidence" value="ECO:0007669"/>
    <property type="project" value="InterPro"/>
</dbReference>
<comment type="cofactor">
    <cofactor evidence="5">
        <name>heme</name>
        <dbReference type="ChEBI" id="CHEBI:30413"/>
    </cofactor>
</comment>
<proteinExistence type="inferred from homology"/>
<evidence type="ECO:0000256" key="2">
    <source>
        <dbReference type="ARBA" id="ARBA00010617"/>
    </source>
</evidence>
<dbReference type="PANTHER" id="PTHR24291:SF189">
    <property type="entry name" value="CYTOCHROME P450 4C3-RELATED"/>
    <property type="match status" value="1"/>
</dbReference>